<protein>
    <submittedName>
        <fullName evidence="4">LPXTG-motif cell wall anchor domain-containing protein/conserved repeat domain-containing protein/fimbrial isopeptide formation D2 domain-containing protein</fullName>
    </submittedName>
</protein>
<feature type="domain" description="DUF7927" evidence="3">
    <location>
        <begin position="321"/>
        <end position="434"/>
    </location>
</feature>
<dbReference type="AlphaFoldDB" id="A0A1H9K9I2"/>
<evidence type="ECO:0000256" key="2">
    <source>
        <dbReference type="SAM" id="Phobius"/>
    </source>
</evidence>
<feature type="domain" description="DUF7927" evidence="3">
    <location>
        <begin position="708"/>
        <end position="813"/>
    </location>
</feature>
<dbReference type="EMBL" id="FOGI01000001">
    <property type="protein sequence ID" value="SEQ95779.1"/>
    <property type="molecule type" value="Genomic_DNA"/>
</dbReference>
<dbReference type="InterPro" id="IPR047589">
    <property type="entry name" value="DUF11_rpt"/>
</dbReference>
<dbReference type="InterPro" id="IPR051172">
    <property type="entry name" value="Chlamydia_OmcB"/>
</dbReference>
<keyword evidence="2" id="KW-1133">Transmembrane helix</keyword>
<dbReference type="InterPro" id="IPR057687">
    <property type="entry name" value="DUF7927"/>
</dbReference>
<keyword evidence="5" id="KW-1185">Reference proteome</keyword>
<feature type="domain" description="DUF7927" evidence="3">
    <location>
        <begin position="446"/>
        <end position="563"/>
    </location>
</feature>
<dbReference type="PANTHER" id="PTHR34819:SF5">
    <property type="entry name" value="CONSERVED REPEAT DOMAIN PROTEIN"/>
    <property type="match status" value="1"/>
</dbReference>
<feature type="domain" description="DUF7927" evidence="3">
    <location>
        <begin position="828"/>
        <end position="941"/>
    </location>
</feature>
<evidence type="ECO:0000313" key="5">
    <source>
        <dbReference type="Proteomes" id="UP000199051"/>
    </source>
</evidence>
<dbReference type="NCBIfam" id="TIGR01167">
    <property type="entry name" value="LPXTG_anchor"/>
    <property type="match status" value="1"/>
</dbReference>
<evidence type="ECO:0000313" key="4">
    <source>
        <dbReference type="EMBL" id="SEQ95779.1"/>
    </source>
</evidence>
<feature type="domain" description="DUF7927" evidence="3">
    <location>
        <begin position="573"/>
        <end position="692"/>
    </location>
</feature>
<feature type="transmembrane region" description="Helical" evidence="2">
    <location>
        <begin position="979"/>
        <end position="998"/>
    </location>
</feature>
<dbReference type="Proteomes" id="UP000199051">
    <property type="component" value="Unassembled WGS sequence"/>
</dbReference>
<evidence type="ECO:0000259" key="3">
    <source>
        <dbReference type="Pfam" id="PF25549"/>
    </source>
</evidence>
<evidence type="ECO:0000256" key="1">
    <source>
        <dbReference type="SAM" id="MobiDB-lite"/>
    </source>
</evidence>
<dbReference type="NCBIfam" id="TIGR01451">
    <property type="entry name" value="B_ant_repeat"/>
    <property type="match status" value="2"/>
</dbReference>
<reference evidence="5" key="1">
    <citation type="submission" date="2016-10" db="EMBL/GenBank/DDBJ databases">
        <authorList>
            <person name="Varghese N."/>
            <person name="Submissions S."/>
        </authorList>
    </citation>
    <scope>NUCLEOTIDE SEQUENCE [LARGE SCALE GENOMIC DNA]</scope>
    <source>
        <strain evidence="5">DSM 44260</strain>
    </source>
</reference>
<feature type="region of interest" description="Disordered" evidence="1">
    <location>
        <begin position="946"/>
        <end position="974"/>
    </location>
</feature>
<keyword evidence="2" id="KW-0472">Membrane</keyword>
<dbReference type="PANTHER" id="PTHR34819">
    <property type="entry name" value="LARGE CYSTEINE-RICH PERIPLASMIC PROTEIN OMCB"/>
    <property type="match status" value="1"/>
</dbReference>
<gene>
    <name evidence="4" type="ORF">SAMN04487818_10180</name>
</gene>
<organism evidence="4 5">
    <name type="scientific">Actinokineospora terrae</name>
    <dbReference type="NCBI Taxonomy" id="155974"/>
    <lineage>
        <taxon>Bacteria</taxon>
        <taxon>Bacillati</taxon>
        <taxon>Actinomycetota</taxon>
        <taxon>Actinomycetes</taxon>
        <taxon>Pseudonocardiales</taxon>
        <taxon>Pseudonocardiaceae</taxon>
        <taxon>Actinokineospora</taxon>
    </lineage>
</organism>
<keyword evidence="2" id="KW-0812">Transmembrane</keyword>
<accession>A0A1H9K9I2</accession>
<dbReference type="STRING" id="155974.SAMN04487818_10180"/>
<name>A0A1H9K9I2_9PSEU</name>
<dbReference type="Pfam" id="PF25549">
    <property type="entry name" value="DUF7927"/>
    <property type="match status" value="5"/>
</dbReference>
<proteinExistence type="predicted"/>
<sequence length="1004" mass="102157">MRRTTSVLGVLFLVLAVVGAGPVAPVAVAGAAPTPFAQLAKFSGPLGLVEIGGSELAETLGQNNCGRPPTTAALALPTGSTLRGAFLRWSGTTENSSAPAMRPANPIGSSISFTVPGAAPVTVASTADSSDHIVLPGVTLRFQGRFADVTGVLAGLPALNGGYSADVTGGYPNGCPLFQGNARAWTLTVVYENPAITELSTAYIYHGMNTLAGGSQVSIGVTGFRAPAVGSTAARLTYVAIQGDPALAGETLRTDQPGLAVAPPDWADSSSGVALDIDTLTGDLSPGATSLRIDAGTTGDVITLTEINLLVRTEPAGVSVSKTADVADPVGGDTVTYTVRYTNTGGVDLAGQTFTDDLSQVLDDGTYVPGDATTGSATLAGTTLTWTGDVAFGQTVTVTYGVRLDKRGDARLVNTVTANGPQSNCATGSTDTRCRVALLVRSSEFVKTADNNDPEPGETVTYTVRVTNTGAVDLTGLSFTDDLADVVDDATYNGATADSGVVSYVGTRLAWSGDLVVGAVATVTYSITLHDPATGDNQMVNTIVSTGPGSTCGEGSTNPACTVALPLPGLHLAKSASVTGSTAPGQDITYTVDITNTGRVDLPNQTAIDDLAKVLDDATYMGDAAATVGTVRRVENKLVWVGDLAIGQTARVTYSVHVTGAGDARLTNSVTSPGPGSNCKSGTTSPECTVSHTMPRVSVYKTAQYGDTLPTLGGKVTFVLVMRNEGTEDVVGQSMTDDLSSVLDDAVYNNDATATIGTASYTAPVLRWDGALRIDEVATVTFSVTIRDHDLGDGQLHNTVHSTGPNSGCSPSSSGRGCSVSVGVEAVRAKKEVTPTTRVEPGGTATYTITLVNEGGPADPVLVDDLAAVLDDATYNNDAKASVGTVVLDGTKLSWTGTLDIDKSAVITYTVRVNDPPSGDGTLGNSIVLPGSNCLASSVDPLCHTSVATTPRATPPPSTQPPRGQGSAQGGLPNTGSPVGMVLLAGLGLTLLGAVVVVRTRRRH</sequence>